<keyword evidence="2" id="KW-0677">Repeat</keyword>
<evidence type="ECO:0000256" key="4">
    <source>
        <dbReference type="SAM" id="MobiDB-lite"/>
    </source>
</evidence>
<dbReference type="GeneID" id="20228609"/>
<gene>
    <name evidence="6" type="ORF">AURANDRAFT_72231</name>
</gene>
<dbReference type="InterPro" id="IPR015943">
    <property type="entry name" value="WD40/YVTN_repeat-like_dom_sf"/>
</dbReference>
<accession>F0YHF1</accession>
<evidence type="ECO:0000313" key="7">
    <source>
        <dbReference type="Proteomes" id="UP000002729"/>
    </source>
</evidence>
<dbReference type="GO" id="GO:0005509">
    <property type="term" value="F:calcium ion binding"/>
    <property type="evidence" value="ECO:0007669"/>
    <property type="project" value="InterPro"/>
</dbReference>
<name>F0YHF1_AURAN</name>
<dbReference type="InParanoid" id="F0YHF1"/>
<evidence type="ECO:0000256" key="1">
    <source>
        <dbReference type="ARBA" id="ARBA00022574"/>
    </source>
</evidence>
<dbReference type="eggNOG" id="KOG2106">
    <property type="taxonomic scope" value="Eukaryota"/>
</dbReference>
<dbReference type="Proteomes" id="UP000002729">
    <property type="component" value="Unassembled WGS sequence"/>
</dbReference>
<dbReference type="GO" id="GO:0008017">
    <property type="term" value="F:microtubule binding"/>
    <property type="evidence" value="ECO:0007669"/>
    <property type="project" value="TreeGrafter"/>
</dbReference>
<dbReference type="InterPro" id="IPR036322">
    <property type="entry name" value="WD40_repeat_dom_sf"/>
</dbReference>
<keyword evidence="7" id="KW-1185">Reference proteome</keyword>
<dbReference type="PANTHER" id="PTHR13720:SF33">
    <property type="entry name" value="HELP DOMAIN-CONTAINING PROTEIN"/>
    <property type="match status" value="1"/>
</dbReference>
<feature type="domain" description="EF-hand" evidence="5">
    <location>
        <begin position="96"/>
        <end position="131"/>
    </location>
</feature>
<dbReference type="OMA" id="SNQGVWP"/>
<evidence type="ECO:0000259" key="5">
    <source>
        <dbReference type="PROSITE" id="PS50222"/>
    </source>
</evidence>
<protein>
    <recommendedName>
        <fullName evidence="5">EF-hand domain-containing protein</fullName>
    </recommendedName>
</protein>
<dbReference type="InterPro" id="IPR011992">
    <property type="entry name" value="EF-hand-dom_pair"/>
</dbReference>
<dbReference type="SMART" id="SM00320">
    <property type="entry name" value="WD40"/>
    <property type="match status" value="21"/>
</dbReference>
<dbReference type="Pfam" id="PF03451">
    <property type="entry name" value="HELP"/>
    <property type="match status" value="1"/>
</dbReference>
<dbReference type="Gene3D" id="2.130.10.10">
    <property type="entry name" value="YVTN repeat-like/Quinoprotein amine dehydrogenase"/>
    <property type="match status" value="7"/>
</dbReference>
<dbReference type="InterPro" id="IPR050630">
    <property type="entry name" value="WD_repeat_EMAP"/>
</dbReference>
<dbReference type="InterPro" id="IPR002048">
    <property type="entry name" value="EF_hand_dom"/>
</dbReference>
<dbReference type="RefSeq" id="XP_009039818.1">
    <property type="nucleotide sequence ID" value="XM_009041570.1"/>
</dbReference>
<dbReference type="EMBL" id="GL833141">
    <property type="protein sequence ID" value="EGB05436.1"/>
    <property type="molecule type" value="Genomic_DNA"/>
</dbReference>
<dbReference type="InterPro" id="IPR005108">
    <property type="entry name" value="HELP"/>
</dbReference>
<feature type="repeat" description="WD" evidence="3">
    <location>
        <begin position="1149"/>
        <end position="1162"/>
    </location>
</feature>
<evidence type="ECO:0000313" key="6">
    <source>
        <dbReference type="EMBL" id="EGB05436.1"/>
    </source>
</evidence>
<dbReference type="KEGG" id="aaf:AURANDRAFT_72231"/>
<feature type="repeat" description="WD" evidence="3">
    <location>
        <begin position="1971"/>
        <end position="1996"/>
    </location>
</feature>
<dbReference type="InterPro" id="IPR055442">
    <property type="entry name" value="Beta-prop_EML-like_2nd"/>
</dbReference>
<reference evidence="6 7" key="1">
    <citation type="journal article" date="2011" name="Proc. Natl. Acad. Sci. U.S.A.">
        <title>Niche of harmful alga Aureococcus anophagefferens revealed through ecogenomics.</title>
        <authorList>
            <person name="Gobler C.J."/>
            <person name="Berry D.L."/>
            <person name="Dyhrman S.T."/>
            <person name="Wilhelm S.W."/>
            <person name="Salamov A."/>
            <person name="Lobanov A.V."/>
            <person name="Zhang Y."/>
            <person name="Collier J.L."/>
            <person name="Wurch L.L."/>
            <person name="Kustka A.B."/>
            <person name="Dill B.D."/>
            <person name="Shah M."/>
            <person name="VerBerkmoes N.C."/>
            <person name="Kuo A."/>
            <person name="Terry A."/>
            <person name="Pangilinan J."/>
            <person name="Lindquist E.A."/>
            <person name="Lucas S."/>
            <person name="Paulsen I.T."/>
            <person name="Hattenrath-Lehmann T.K."/>
            <person name="Talmage S.C."/>
            <person name="Walker E.A."/>
            <person name="Koch F."/>
            <person name="Burson A.M."/>
            <person name="Marcoval M.A."/>
            <person name="Tang Y.Z."/>
            <person name="Lecleir G.R."/>
            <person name="Coyne K.J."/>
            <person name="Berg G.M."/>
            <person name="Bertrand E.M."/>
            <person name="Saito M.A."/>
            <person name="Gladyshev V.N."/>
            <person name="Grigoriev I.V."/>
        </authorList>
    </citation>
    <scope>NUCLEOTIDE SEQUENCE [LARGE SCALE GENOMIC DNA]</scope>
    <source>
        <strain evidence="7">CCMP 1984</strain>
    </source>
</reference>
<dbReference type="PANTHER" id="PTHR13720">
    <property type="entry name" value="WD-40 REPEAT PROTEIN"/>
    <property type="match status" value="1"/>
</dbReference>
<dbReference type="OrthoDB" id="47802at2759"/>
<dbReference type="Gene3D" id="1.10.238.10">
    <property type="entry name" value="EF-hand"/>
    <property type="match status" value="1"/>
</dbReference>
<dbReference type="PROSITE" id="PS50082">
    <property type="entry name" value="WD_REPEATS_2"/>
    <property type="match status" value="4"/>
</dbReference>
<dbReference type="InterPro" id="IPR001680">
    <property type="entry name" value="WD40_rpt"/>
</dbReference>
<feature type="region of interest" description="Disordered" evidence="4">
    <location>
        <begin position="850"/>
        <end position="869"/>
    </location>
</feature>
<feature type="compositionally biased region" description="Acidic residues" evidence="4">
    <location>
        <begin position="850"/>
        <end position="866"/>
    </location>
</feature>
<organism evidence="7">
    <name type="scientific">Aureococcus anophagefferens</name>
    <name type="common">Harmful bloom alga</name>
    <dbReference type="NCBI Taxonomy" id="44056"/>
    <lineage>
        <taxon>Eukaryota</taxon>
        <taxon>Sar</taxon>
        <taxon>Stramenopiles</taxon>
        <taxon>Ochrophyta</taxon>
        <taxon>Pelagophyceae</taxon>
        <taxon>Pelagomonadales</taxon>
        <taxon>Pelagomonadaceae</taxon>
        <taxon>Aureococcus</taxon>
    </lineage>
</organism>
<dbReference type="SUPFAM" id="SSF50978">
    <property type="entry name" value="WD40 repeat-like"/>
    <property type="match status" value="5"/>
</dbReference>
<feature type="repeat" description="WD" evidence="3">
    <location>
        <begin position="576"/>
        <end position="598"/>
    </location>
</feature>
<evidence type="ECO:0000256" key="2">
    <source>
        <dbReference type="ARBA" id="ARBA00022737"/>
    </source>
</evidence>
<dbReference type="Pfam" id="PF00400">
    <property type="entry name" value="WD40"/>
    <property type="match status" value="1"/>
</dbReference>
<sequence length="2369" mass="252568">MVGKARYHAKARAFVNLSAGAIEAVWESFNDVADGFGISLGEMQLICQELTSELEIGRPLLDKQVEALFIRMDSDENALVDAIEFVSTLAMTSGMSAHDKLEFVFTCFDFDGAGQLSVDEITLAFRCTLMGLCKLTGQICPCEEELEVVAMRAFAAVNPSYKDGKDSEHPVDINTSLALAKLRILDAISFCLSDPEALSWLEFFDDPDPIASLSGEVPESDEEVNRPPTGKAKVPVLLESIDYKPTQQDIDYTQDGNYPAGTTAASAALEGAPELASKLAALAEKARNPRGEVEPWVTSVASLAPTALANAPPELSLPSANLSLEWVHGYRGEDCRGNVRYTSAGEIVYPVARMGIVYSPLEHQQRYMTGHASDIVSFAIAPDGCTAATGETGARPSLICWDVVLCAPLAILAGVHAVAITQLAFSPSGERLASLSGDIGRTLIVYLWRTGVRIFSGRSDHLGTILGVSFVGDSPDSVAACGSGALSGGKDGKVRQWSHALEPGASFDLTELGANPTIRSVCLSNDGAKLLVGTGGNEIYELSAADGSDALGGPVTSSHFGRAMRGIACHPLKPEFATCGADSTVRAWDITTRNPVRTAKLDAPVSCVCYHPNGDLLAIGLGNSSAAGELRMPPNPKTGGFCVLNDADLSIAFEARDSTLPLVACRFSPDGEVLAFASEDCSVYLYASAEEYESIGQCRRHPAPVRCIDFSKDSRWVRSCCDAGQLHFFNANSAQYQSNLSALKDLRWATETCVYGATRRDGAQLTACARARAGDDGPESGGGVLATGDSYGRIRLARFPSRQDGARFEWRGHAGVVVAATFNSDETHLLTAGRDDRCVMQWILMEDERDVEDADDRDEDEAEDYAPELRDNHEFKRTLDCEIAVDIANELALAAEQEARSRVTRTTDDAKAGVDAEFAQPEAPYSRDPWYLTMTTPPQPRPRAPSAPTDALTLSRGGTLVRVDLGSGAQSFGTAHAGFEICALAISLDKIIRGPHSNAVTLLAFDDDKGERIASIGADSNHTVAVHDVSSGYLLFTSPTTKRKPLDLAFGRLGNEMAIVGHAATRHASASFARIGRHGALQAFLCCAYLPSGHCIVGTADGHLFVFGGSSRELEKSIKAHDGFIYAMDAPWCRSRNSNTFGGPSVVALVTGARDGDIRLWNDALEMVSKFDNHGAGPVRSVFISADLSRVLVGSQAATQLREFRASDGVPVSAPIAGGGAAAGESWGLASHPTLQRFAAASDEGALALWDAEALDVRTARLGGTLLAGACRALAYSPDGRLIAACLGGPRSSNATLSWARRRRDFEDGKIKKRGVDEDETSTVSANVRTDGLLQLLRAETGALVYEFTDVREWLRDVKFSPDGQTMVAGGTDGNVHVYGCDDHGQFSRKASLTLSKGAAVCTVDFTCDGRHIQASDEARALSYGDLHVGVVVRDPAILREANWATWTSPFGWPVIGAHAIHARPEAGGYETTTTDAIDDAKSVLNLTCVSRSNSARVIATGDYHGVLRTLRYPASNAEAAASKIGVAHVGVVRRLVWTAQDSHLITVGGLDRVICVWRYEPDFADFDDDLGSSTEKDPRDYDDAIDADGGRAMAAAVERSSKATNFHVAASQSASDSQKNKPTTVAAWISALVPPSNLEQEDPGAPQISLKLECAHGQRSDDVRGLVGYNAQGGVVYACGALGVVYDSRTHTQCFHFHHPQGGDPSCGDLHMDDDGVISGLADISALNVSHDGRFAASGDQGKTPRVRVWDALTGNTISVLPRHLRGGVLVLSFSRDGRHLAAIGSDPDHSYALYTTRSDVSPTSQTELGVDVRNSRDVSTRRPLSDADSDAAALTGSVSGSLYLWSGTEVAEHVPDAHDGPIYAVTTAHKRGAYATAGRDGAIKTWDARLQPMLSFRLSEASIPFLTPTAAAISFGGAHGTKILILVRSGEMCELAINSGRVVLLTEAHARRKKQATEAHGLDVNPKHGDIYATSGDDGTVRVWSCASRRCVMRVTPDVLGGAAARCCSWAPDGIRLAVGLGGDPADKARDGTLIILNMKLEEDTPELLTEVRKSKAALADVKWCDDGTFLLAASEDSRVYIHDARDCSLRTVCAKAGAPLACIDLSVDASHFQVATQTNELHFYSVLDGTRIASPAVVRDTKWMTMTVPLGWNVQGCWKCAGGHTAEGSAVDDAERAPRFLKAISNTTKQDSAPHVTSVHRSPNSRYLAKGCVDGTVAVYNYPTHAPGMAMVNVPGHASSIAKVRFTSDGKRLVALGQFNRTITQYEIMFGGTVTADERRARVVNSTLEMKRPGPARRARTSAPGENHHRDPRPLILLSIKSKAKGGAASRARAALRGCGRVRWRSVRVPPGLGGGDEGLVPLGDL</sequence>
<dbReference type="PROSITE" id="PS50222">
    <property type="entry name" value="EF_HAND_2"/>
    <property type="match status" value="1"/>
</dbReference>
<feature type="region of interest" description="Disordered" evidence="4">
    <location>
        <begin position="2295"/>
        <end position="2315"/>
    </location>
</feature>
<dbReference type="SUPFAM" id="SSF47473">
    <property type="entry name" value="EF-hand"/>
    <property type="match status" value="1"/>
</dbReference>
<proteinExistence type="predicted"/>
<dbReference type="SUPFAM" id="SSF82171">
    <property type="entry name" value="DPP6 N-terminal domain-like"/>
    <property type="match status" value="1"/>
</dbReference>
<feature type="repeat" description="WD" evidence="3">
    <location>
        <begin position="1857"/>
        <end position="1889"/>
    </location>
</feature>
<keyword evidence="1 3" id="KW-0853">WD repeat</keyword>
<evidence type="ECO:0000256" key="3">
    <source>
        <dbReference type="PROSITE-ProRule" id="PRU00221"/>
    </source>
</evidence>
<dbReference type="Pfam" id="PF23414">
    <property type="entry name" value="Beta-prop_EML_2"/>
    <property type="match status" value="3"/>
</dbReference>